<protein>
    <submittedName>
        <fullName evidence="11">Heat shock protein HSP 90-alpha 1</fullName>
    </submittedName>
</protein>
<evidence type="ECO:0000256" key="7">
    <source>
        <dbReference type="ARBA" id="ARBA00023186"/>
    </source>
</evidence>
<evidence type="ECO:0000256" key="6">
    <source>
        <dbReference type="ARBA" id="ARBA00023016"/>
    </source>
</evidence>
<dbReference type="Gene3D" id="3.30.230.80">
    <property type="match status" value="1"/>
</dbReference>
<keyword evidence="6 11" id="KW-0346">Stress response</keyword>
<keyword evidence="3" id="KW-0963">Cytoplasm</keyword>
<feature type="binding site" evidence="8">
    <location>
        <begin position="103"/>
        <end position="104"/>
    </location>
    <ligand>
        <name>ATP</name>
        <dbReference type="ChEBI" id="CHEBI:30616"/>
    </ligand>
</feature>
<dbReference type="AlphaFoldDB" id="A0A556TT32"/>
<dbReference type="Proteomes" id="UP000319801">
    <property type="component" value="Unassembled WGS sequence"/>
</dbReference>
<proteinExistence type="inferred from homology"/>
<dbReference type="InterPro" id="IPR003594">
    <property type="entry name" value="HATPase_dom"/>
</dbReference>
<dbReference type="InterPro" id="IPR036890">
    <property type="entry name" value="HATPase_C_sf"/>
</dbReference>
<dbReference type="CDD" id="cd16927">
    <property type="entry name" value="HATPase_Hsp90-like"/>
    <property type="match status" value="1"/>
</dbReference>
<evidence type="ECO:0000256" key="8">
    <source>
        <dbReference type="PIRSR" id="PIRSR002583-1"/>
    </source>
</evidence>
<keyword evidence="4 8" id="KW-0547">Nucleotide-binding</keyword>
<comment type="similarity">
    <text evidence="2">Belongs to the heat shock protein 90 family.</text>
</comment>
<dbReference type="InterPro" id="IPR020575">
    <property type="entry name" value="Hsp90_N"/>
</dbReference>
<evidence type="ECO:0000313" key="12">
    <source>
        <dbReference type="Proteomes" id="UP000319801"/>
    </source>
</evidence>
<dbReference type="PANTHER" id="PTHR11528">
    <property type="entry name" value="HEAT SHOCK PROTEIN 90 FAMILY MEMBER"/>
    <property type="match status" value="1"/>
</dbReference>
<dbReference type="GO" id="GO:0140662">
    <property type="term" value="F:ATP-dependent protein folding chaperone"/>
    <property type="evidence" value="ECO:0007669"/>
    <property type="project" value="InterPro"/>
</dbReference>
<feature type="binding site" evidence="8">
    <location>
        <position position="174"/>
    </location>
    <ligand>
        <name>ATP</name>
        <dbReference type="ChEBI" id="CHEBI:30616"/>
    </ligand>
</feature>
<dbReference type="PRINTS" id="PR00775">
    <property type="entry name" value="HEATSHOCK90"/>
</dbReference>
<dbReference type="GO" id="GO:0005524">
    <property type="term" value="F:ATP binding"/>
    <property type="evidence" value="ECO:0007669"/>
    <property type="project" value="UniProtKB-KW"/>
</dbReference>
<evidence type="ECO:0000256" key="1">
    <source>
        <dbReference type="ARBA" id="ARBA00004496"/>
    </source>
</evidence>
<evidence type="ECO:0000256" key="2">
    <source>
        <dbReference type="ARBA" id="ARBA00008239"/>
    </source>
</evidence>
<feature type="region of interest" description="Disordered" evidence="9">
    <location>
        <begin position="605"/>
        <end position="641"/>
    </location>
</feature>
<keyword evidence="7" id="KW-0143">Chaperone</keyword>
<accession>A0A556TT32</accession>
<dbReference type="GO" id="GO:0005737">
    <property type="term" value="C:cytoplasm"/>
    <property type="evidence" value="ECO:0007669"/>
    <property type="project" value="UniProtKB-SubCell"/>
</dbReference>
<feature type="region of interest" description="Disordered" evidence="9">
    <location>
        <begin position="217"/>
        <end position="266"/>
    </location>
</feature>
<dbReference type="SUPFAM" id="SSF54211">
    <property type="entry name" value="Ribosomal protein S5 domain 2-like"/>
    <property type="match status" value="1"/>
</dbReference>
<comment type="subcellular location">
    <subcellularLocation>
        <location evidence="1">Cytoplasm</location>
    </subcellularLocation>
</comment>
<keyword evidence="12" id="KW-1185">Reference proteome</keyword>
<evidence type="ECO:0000256" key="4">
    <source>
        <dbReference type="ARBA" id="ARBA00022741"/>
    </source>
</evidence>
<dbReference type="EMBL" id="VCAZ01000016">
    <property type="protein sequence ID" value="TSK58191.1"/>
    <property type="molecule type" value="Genomic_DNA"/>
</dbReference>
<dbReference type="FunFam" id="1.20.120.790:FF:000001">
    <property type="entry name" value="Heat shock protein 90 alpha"/>
    <property type="match status" value="1"/>
</dbReference>
<evidence type="ECO:0000313" key="11">
    <source>
        <dbReference type="EMBL" id="TSK58191.1"/>
    </source>
</evidence>
<dbReference type="InterPro" id="IPR001404">
    <property type="entry name" value="Hsp90_fam"/>
</dbReference>
<feature type="compositionally biased region" description="Acidic residues" evidence="9">
    <location>
        <begin position="220"/>
        <end position="239"/>
    </location>
</feature>
<keyword evidence="5 8" id="KW-0067">ATP-binding</keyword>
<dbReference type="PROSITE" id="PS00298">
    <property type="entry name" value="HSP90"/>
    <property type="match status" value="1"/>
</dbReference>
<dbReference type="OrthoDB" id="5426351at2759"/>
<dbReference type="Gene3D" id="3.40.50.11260">
    <property type="match status" value="1"/>
</dbReference>
<feature type="domain" description="Histidine kinase/HSP90-like ATPase" evidence="10">
    <location>
        <begin position="30"/>
        <end position="184"/>
    </location>
</feature>
<feature type="binding site" evidence="8">
    <location>
        <position position="96"/>
    </location>
    <ligand>
        <name>ATP</name>
        <dbReference type="ChEBI" id="CHEBI:30616"/>
    </ligand>
</feature>
<feature type="binding site" evidence="8">
    <location>
        <position position="37"/>
    </location>
    <ligand>
        <name>ATP</name>
        <dbReference type="ChEBI" id="CHEBI:30616"/>
    </ligand>
</feature>
<feature type="binding site" evidence="8">
    <location>
        <position position="88"/>
    </location>
    <ligand>
        <name>ATP</name>
        <dbReference type="ChEBI" id="CHEBI:30616"/>
    </ligand>
</feature>
<dbReference type="FunFam" id="3.40.50.11260:FF:000001">
    <property type="entry name" value="Heat shock protein 90 alpha"/>
    <property type="match status" value="1"/>
</dbReference>
<evidence type="ECO:0000256" key="9">
    <source>
        <dbReference type="SAM" id="MobiDB-lite"/>
    </source>
</evidence>
<dbReference type="SMART" id="SM00387">
    <property type="entry name" value="HATPase_c"/>
    <property type="match status" value="1"/>
</dbReference>
<dbReference type="InterPro" id="IPR020568">
    <property type="entry name" value="Ribosomal_Su5_D2-typ_SF"/>
</dbReference>
<feature type="binding site" evidence="8">
    <location>
        <position position="41"/>
    </location>
    <ligand>
        <name>ATP</name>
        <dbReference type="ChEBI" id="CHEBI:30616"/>
    </ligand>
</feature>
<dbReference type="InterPro" id="IPR019805">
    <property type="entry name" value="Heat_shock_protein_90_CS"/>
</dbReference>
<dbReference type="GO" id="GO:0051082">
    <property type="term" value="F:unfolded protein binding"/>
    <property type="evidence" value="ECO:0007669"/>
    <property type="project" value="InterPro"/>
</dbReference>
<dbReference type="FunFam" id="3.30.230.80:FF:000011">
    <property type="entry name" value="Heat shock protein"/>
    <property type="match status" value="1"/>
</dbReference>
<dbReference type="SUPFAM" id="SSF55874">
    <property type="entry name" value="ATPase domain of HSP90 chaperone/DNA topoisomerase II/histidine kinase"/>
    <property type="match status" value="1"/>
</dbReference>
<gene>
    <name evidence="11" type="ORF">Baya_3839</name>
</gene>
<dbReference type="Gene3D" id="3.30.565.10">
    <property type="entry name" value="Histidine kinase-like ATPase, C-terminal domain"/>
    <property type="match status" value="1"/>
</dbReference>
<feature type="binding site" evidence="8">
    <location>
        <position position="102"/>
    </location>
    <ligand>
        <name>ATP</name>
        <dbReference type="ChEBI" id="CHEBI:30616"/>
    </ligand>
</feature>
<dbReference type="Pfam" id="PF00183">
    <property type="entry name" value="HSP90"/>
    <property type="match status" value="2"/>
</dbReference>
<organism evidence="11 12">
    <name type="scientific">Bagarius yarrelli</name>
    <name type="common">Goonch</name>
    <name type="synonym">Bagrus yarrelli</name>
    <dbReference type="NCBI Taxonomy" id="175774"/>
    <lineage>
        <taxon>Eukaryota</taxon>
        <taxon>Metazoa</taxon>
        <taxon>Chordata</taxon>
        <taxon>Craniata</taxon>
        <taxon>Vertebrata</taxon>
        <taxon>Euteleostomi</taxon>
        <taxon>Actinopterygii</taxon>
        <taxon>Neopterygii</taxon>
        <taxon>Teleostei</taxon>
        <taxon>Ostariophysi</taxon>
        <taxon>Siluriformes</taxon>
        <taxon>Sisoridae</taxon>
        <taxon>Sisorinae</taxon>
        <taxon>Bagarius</taxon>
    </lineage>
</organism>
<reference evidence="11 12" key="1">
    <citation type="journal article" date="2019" name="Genome Biol. Evol.">
        <title>Whole-Genome Sequencing of the Giant Devil Catfish, Bagarius yarrelli.</title>
        <authorList>
            <person name="Jiang W."/>
            <person name="Lv Y."/>
            <person name="Cheng L."/>
            <person name="Yang K."/>
            <person name="Chao B."/>
            <person name="Wang X."/>
            <person name="Li Y."/>
            <person name="Pan X."/>
            <person name="You X."/>
            <person name="Zhang Y."/>
            <person name="Yang J."/>
            <person name="Li J."/>
            <person name="Zhang X."/>
            <person name="Liu S."/>
            <person name="Sun C."/>
            <person name="Yang J."/>
            <person name="Shi Q."/>
        </authorList>
    </citation>
    <scope>NUCLEOTIDE SEQUENCE [LARGE SCALE GENOMIC DNA]</scope>
    <source>
        <strain evidence="11">JWS20170419001</strain>
        <tissue evidence="11">Muscle</tissue>
    </source>
</reference>
<dbReference type="InterPro" id="IPR037196">
    <property type="entry name" value="HSP90_C"/>
</dbReference>
<evidence type="ECO:0000256" key="5">
    <source>
        <dbReference type="ARBA" id="ARBA00022840"/>
    </source>
</evidence>
<dbReference type="SUPFAM" id="SSF110942">
    <property type="entry name" value="HSP90 C-terminal domain"/>
    <property type="match status" value="1"/>
</dbReference>
<dbReference type="PIRSF" id="PIRSF002583">
    <property type="entry name" value="Hsp90"/>
    <property type="match status" value="1"/>
</dbReference>
<evidence type="ECO:0000256" key="3">
    <source>
        <dbReference type="ARBA" id="ARBA00022490"/>
    </source>
</evidence>
<dbReference type="FunFam" id="3.30.565.10:FF:000204">
    <property type="entry name" value="Heat shock protein HSP 90-beta"/>
    <property type="match status" value="1"/>
</dbReference>
<dbReference type="Gene3D" id="1.20.120.790">
    <property type="entry name" value="Heat shock protein 90, C-terminal domain"/>
    <property type="match status" value="1"/>
</dbReference>
<feature type="binding site" evidence="8">
    <location>
        <begin position="123"/>
        <end position="128"/>
    </location>
    <ligand>
        <name>ATP</name>
        <dbReference type="ChEBI" id="CHEBI:30616"/>
    </ligand>
</feature>
<name>A0A556TT32_BAGYA</name>
<evidence type="ECO:0000259" key="10">
    <source>
        <dbReference type="SMART" id="SM00387"/>
    </source>
</evidence>
<sequence length="641" mass="73367">MRQEEEAETFAFQAEIAQLMSLIINTFYSNKEIFLRELISNASDALDKIRYESLTDPSKLDSGKDLKIDVIPNKHERTLTIVDTGIGMTKADLINNLGTIAKSGTKAFMEALQAGADISMIGQFGVGFYSAYLVAEKVVVITKNNDDEQYAWESSAGGSFTVKVDHGEPIGRGTKVILHLKEDQTEYIEEKRVKEVVKKHSQFIGYPITLFVEKERDKEISDDEAEDEKEEKEEKDESGEEKPKIEDVGSDDEEDSSKDKDKKKKKKIKEKYIDQEELNKTKPIWTRNPDDITNEEYGEFYKSLTNDWEDHLAVKHFSVEGQLEFRALLFIPRRAPFDLFENKKKKNNIKLYLGIHEDSQNRKKLSELLRYHSSQSGDEMTSLSEYLGRMKDNQKSIYYITGESKDQVAHSAFVERVRKRGFEVLYMVEPIDEYCVQQLKEFEGKTLVSVTKEGLELPEDEEEKKKMEEDKAKFESLCKLMKEILDKKVEKVTVSNRLVSSPCCIVTSTYGWTANMERIMKAQALRDNSTMGYMMAKKHLEINPDHPIMEMLRQKAEADKNDKAVKDLVILLFETALLSSGFSLDDPQTHSNRIYRMIKLGLGIDDDDVPSEEPSSAPAPEEIPPLEGDDDDDASRMEEVD</sequence>
<feature type="binding site" evidence="8">
    <location>
        <position position="83"/>
    </location>
    <ligand>
        <name>ATP</name>
        <dbReference type="ChEBI" id="CHEBI:30616"/>
    </ligand>
</feature>
<dbReference type="GO" id="GO:0016887">
    <property type="term" value="F:ATP hydrolysis activity"/>
    <property type="evidence" value="ECO:0007669"/>
    <property type="project" value="InterPro"/>
</dbReference>
<comment type="caution">
    <text evidence="11">The sequence shown here is derived from an EMBL/GenBank/DDBJ whole genome shotgun (WGS) entry which is preliminary data.</text>
</comment>
<dbReference type="Pfam" id="PF13589">
    <property type="entry name" value="HATPase_c_3"/>
    <property type="match status" value="1"/>
</dbReference>